<evidence type="ECO:0000313" key="11">
    <source>
        <dbReference type="Proteomes" id="UP000887569"/>
    </source>
</evidence>
<dbReference type="WBParaSite" id="PgR033_g075_t04">
    <property type="protein sequence ID" value="PgR033_g075_t04"/>
    <property type="gene ID" value="PgR033_g075"/>
</dbReference>
<proteinExistence type="inferred from homology"/>
<dbReference type="Pfam" id="PF24566">
    <property type="entry name" value="HEAT_Ints3_C"/>
    <property type="match status" value="1"/>
</dbReference>
<comment type="similarity">
    <text evidence="3">Belongs to the Integrator subunit 3 family.</text>
</comment>
<comment type="subcellular location">
    <subcellularLocation>
        <location evidence="2">Cytoplasm</location>
    </subcellularLocation>
    <subcellularLocation>
        <location evidence="1">Nucleus</location>
    </subcellularLocation>
</comment>
<dbReference type="Pfam" id="PF10189">
    <property type="entry name" value="Ints3_N"/>
    <property type="match status" value="1"/>
</dbReference>
<protein>
    <recommendedName>
        <fullName evidence="6">SOSS complex subunit A homolog</fullName>
    </recommendedName>
</protein>
<dbReference type="GO" id="GO:0005634">
    <property type="term" value="C:nucleus"/>
    <property type="evidence" value="ECO:0007669"/>
    <property type="project" value="UniProtKB-SubCell"/>
</dbReference>
<comment type="function">
    <text evidence="7">Component of the integrator complex, a multiprotein complex that terminates RNA polymerase II (Pol II) transcription in the promoter-proximal region of genes. The integrator complex provides a quality checkpoint during transcription elongation by driving premature transcription termination of transcripts that are unfavorably configured for transcriptional elongation: the complex terminates transcription by (1) catalyzing dephosphorylation of the C-terminal domain (CTD) of Pol II subunit Polr2A/Rbp1 and Spt5, and (2) degrading the exiting nascent RNA transcript via endonuclease activity. The integrator complex is also involved in the 3'-end processing of the U7 snRNA, and also the spliceosomal snRNAs U1, U2, U4 and U5.</text>
</comment>
<feature type="region of interest" description="Disordered" evidence="8">
    <location>
        <begin position="481"/>
        <end position="535"/>
    </location>
</feature>
<accession>A0A915BBT6</accession>
<keyword evidence="5" id="KW-0539">Nucleus</keyword>
<evidence type="ECO:0000256" key="6">
    <source>
        <dbReference type="ARBA" id="ARBA00032741"/>
    </source>
</evidence>
<evidence type="ECO:0000259" key="10">
    <source>
        <dbReference type="Pfam" id="PF24566"/>
    </source>
</evidence>
<organism evidence="11 12">
    <name type="scientific">Parascaris univalens</name>
    <name type="common">Nematode worm</name>
    <dbReference type="NCBI Taxonomy" id="6257"/>
    <lineage>
        <taxon>Eukaryota</taxon>
        <taxon>Metazoa</taxon>
        <taxon>Ecdysozoa</taxon>
        <taxon>Nematoda</taxon>
        <taxon>Chromadorea</taxon>
        <taxon>Rhabditida</taxon>
        <taxon>Spirurina</taxon>
        <taxon>Ascaridomorpha</taxon>
        <taxon>Ascaridoidea</taxon>
        <taxon>Ascarididae</taxon>
        <taxon>Parascaris</taxon>
    </lineage>
</organism>
<feature type="region of interest" description="Disordered" evidence="8">
    <location>
        <begin position="973"/>
        <end position="1012"/>
    </location>
</feature>
<reference evidence="12" key="1">
    <citation type="submission" date="2022-11" db="UniProtKB">
        <authorList>
            <consortium name="WormBaseParasite"/>
        </authorList>
    </citation>
    <scope>IDENTIFICATION</scope>
</reference>
<dbReference type="InterPro" id="IPR019333">
    <property type="entry name" value="INTS3_N"/>
</dbReference>
<evidence type="ECO:0000313" key="12">
    <source>
        <dbReference type="WBParaSite" id="PgR033_g075_t04"/>
    </source>
</evidence>
<evidence type="ECO:0000256" key="1">
    <source>
        <dbReference type="ARBA" id="ARBA00004123"/>
    </source>
</evidence>
<feature type="domain" description="Integrator complex subunit 3 N-terminal" evidence="9">
    <location>
        <begin position="68"/>
        <end position="471"/>
    </location>
</feature>
<evidence type="ECO:0000256" key="3">
    <source>
        <dbReference type="ARBA" id="ARBA00006130"/>
    </source>
</evidence>
<feature type="compositionally biased region" description="Basic and acidic residues" evidence="8">
    <location>
        <begin position="986"/>
        <end position="996"/>
    </location>
</feature>
<name>A0A915BBT6_PARUN</name>
<evidence type="ECO:0000259" key="9">
    <source>
        <dbReference type="Pfam" id="PF10189"/>
    </source>
</evidence>
<sequence length="1012" mass="114439">FLFQCPMESSNLPKKQGKILNLGPHEQRDEMEEKLENGFALVVSRIGNLQEREAHDQLLQVVADQKMYDVVIGGLLYGVLLDPVNASKYYKAMTLLSNGSWFCALCTMNMVLIEMYPRMHAEPRDQIFFFFRESIKVNVPKIDNVLINLIRNANDGGDLKESCKLLTGVVSLMNEHHAWLSGLKPKASLIPVALLTFSRFIYELTMASQYETLCSQMINLCQWWLKERFADCAQLGRDLVLLLMHLSKLPQFTAIWRQLLYAPNKLSSDFNGIEELMARPCPYNLLTHHISVTFMRKMEFILKYLPTAQEKHIEWIRLKHLSGADSGSLRAAWIRSAIYMPCNETTQCSAEARAILLATITAQSTSGVEQQWCKLNLLWDWLCYDPSVGGHIWLEPGYNALRHLLHMQPLLANSLLDFLVRMSAELHPPLRARITTSVANALKAISDFNIGSPSTIIDHHMVQKSVREAFRETFKIPARSAVVPSPTAPVPSGENKQTPSAGDGPSQSGSGESLSKLPKALQPETTSVELSEEMDGSDEKIGALLAAIKEEFRDGIESLSAASSADNEARCELTNRLISSLFDNYELLDSEQVELIAECFLTIFRKQLFSRKPLPDDFIPSLEIFDQIFSDPLYVIFRSFCMLSDEDAVRQPMLSLISEMRERCPSVSYLLLFFIFSGRGDQSETDTSAYRDLCRELGKPLMQQLVADLRVCHMDDYMLFGHLVPITFEKFAADAMGSVELMKLLVSCLDGNQVLNLISGYIHENITLFRKDSFPAMLTASLSWEPMAQVIFWQLVHGESVPIDWAVQAIPRLQYAKHPEAVSNIYIMLSRFDREPNMNLLRALLSRSSVDMFTADCLKILIREPESASRVAELLASLMERAIHAGDLTPQSLVGKQKRPNQRSVCLELLFAHLDQFRQSCLSKESNIAEQFLSRRELQSAFDAARKSDKVSTLRIRFSELFAVMEILCDDGAQNPRTSRRRAGKKPIDLSDDESKTKKKRQKPIVLDSDSD</sequence>
<dbReference type="PANTHER" id="PTHR13587:SF7">
    <property type="entry name" value="INTEGRATOR COMPLEX SUBUNIT 3"/>
    <property type="match status" value="1"/>
</dbReference>
<evidence type="ECO:0000256" key="5">
    <source>
        <dbReference type="ARBA" id="ARBA00023242"/>
    </source>
</evidence>
<keyword evidence="11" id="KW-1185">Reference proteome</keyword>
<evidence type="ECO:0000256" key="8">
    <source>
        <dbReference type="SAM" id="MobiDB-lite"/>
    </source>
</evidence>
<evidence type="ECO:0000256" key="2">
    <source>
        <dbReference type="ARBA" id="ARBA00004496"/>
    </source>
</evidence>
<dbReference type="PANTHER" id="PTHR13587">
    <property type="entry name" value="INTEGRATOR COMPLEX SUBUNIT 3"/>
    <property type="match status" value="1"/>
</dbReference>
<evidence type="ECO:0000256" key="7">
    <source>
        <dbReference type="ARBA" id="ARBA00054331"/>
    </source>
</evidence>
<dbReference type="GO" id="GO:0005737">
    <property type="term" value="C:cytoplasm"/>
    <property type="evidence" value="ECO:0007669"/>
    <property type="project" value="UniProtKB-SubCell"/>
</dbReference>
<feature type="domain" description="Ints3-like C-terminal" evidence="10">
    <location>
        <begin position="563"/>
        <end position="964"/>
    </location>
</feature>
<keyword evidence="4" id="KW-0963">Cytoplasm</keyword>
<feature type="compositionally biased region" description="Polar residues" evidence="8">
    <location>
        <begin position="494"/>
        <end position="513"/>
    </location>
</feature>
<dbReference type="Proteomes" id="UP000887569">
    <property type="component" value="Unplaced"/>
</dbReference>
<dbReference type="InterPro" id="IPR045334">
    <property type="entry name" value="INTS3"/>
</dbReference>
<dbReference type="InterPro" id="IPR056518">
    <property type="entry name" value="HEAT_Ints3_C"/>
</dbReference>
<dbReference type="AlphaFoldDB" id="A0A915BBT6"/>
<evidence type="ECO:0000256" key="4">
    <source>
        <dbReference type="ARBA" id="ARBA00022490"/>
    </source>
</evidence>